<feature type="transmembrane region" description="Helical" evidence="2">
    <location>
        <begin position="98"/>
        <end position="121"/>
    </location>
</feature>
<organism evidence="4 5">
    <name type="scientific">Candidatus Nealsonbacteria bacterium CG23_combo_of_CG06-09_8_20_14_all_40_13</name>
    <dbReference type="NCBI Taxonomy" id="1974724"/>
    <lineage>
        <taxon>Bacteria</taxon>
        <taxon>Candidatus Nealsoniibacteriota</taxon>
    </lineage>
</organism>
<protein>
    <recommendedName>
        <fullName evidence="3">LytR/CpsA/Psr regulator C-terminal domain-containing protein</fullName>
    </recommendedName>
</protein>
<evidence type="ECO:0000256" key="1">
    <source>
        <dbReference type="SAM" id="MobiDB-lite"/>
    </source>
</evidence>
<name>A0A2G9YRS9_9BACT</name>
<keyword evidence="2" id="KW-0812">Transmembrane</keyword>
<evidence type="ECO:0000313" key="5">
    <source>
        <dbReference type="Proteomes" id="UP000231567"/>
    </source>
</evidence>
<dbReference type="Proteomes" id="UP000231567">
    <property type="component" value="Unassembled WGS sequence"/>
</dbReference>
<dbReference type="AlphaFoldDB" id="A0A2G9YRS9"/>
<keyword evidence="2" id="KW-0472">Membrane</keyword>
<feature type="domain" description="LytR/CpsA/Psr regulator C-terminal" evidence="3">
    <location>
        <begin position="173"/>
        <end position="258"/>
    </location>
</feature>
<comment type="caution">
    <text evidence="4">The sequence shown here is derived from an EMBL/GenBank/DDBJ whole genome shotgun (WGS) entry which is preliminary data.</text>
</comment>
<evidence type="ECO:0000259" key="3">
    <source>
        <dbReference type="Pfam" id="PF13399"/>
    </source>
</evidence>
<feature type="compositionally biased region" description="Low complexity" evidence="1">
    <location>
        <begin position="144"/>
        <end position="166"/>
    </location>
</feature>
<keyword evidence="2" id="KW-1133">Transmembrane helix</keyword>
<sequence>MTLIFNKAIGSKQSFFLTEVRNKSKYSFFLTEVRNKSKYSFFLTEVRNKMNKSIDIIRNPKKRPIPIQAKRITPQSKQKPIEEELEQELKVGKKKENLLMLVILIILSAVFFATLSTTSFLKFFKLSSSQPTPEPVQTAKEDSTSPQETQTAAPTAAQTNSTPTAPATIDKSTVSIKILNGTTINGLAAKIKTTLVNDGWKVDSIGNAKNRYNTTIIYFKEGKENIADEVEKLLEDRETSSKQDNAIVGKYDIVVVLGLR</sequence>
<accession>A0A2G9YRS9</accession>
<gene>
    <name evidence="4" type="ORF">COX39_00150</name>
</gene>
<reference evidence="4 5" key="1">
    <citation type="submission" date="2017-09" db="EMBL/GenBank/DDBJ databases">
        <title>Depth-based differentiation of microbial function through sediment-hosted aquifers and enrichment of novel symbionts in the deep terrestrial subsurface.</title>
        <authorList>
            <person name="Probst A.J."/>
            <person name="Ladd B."/>
            <person name="Jarett J.K."/>
            <person name="Geller-Mcgrath D.E."/>
            <person name="Sieber C.M."/>
            <person name="Emerson J.B."/>
            <person name="Anantharaman K."/>
            <person name="Thomas B.C."/>
            <person name="Malmstrom R."/>
            <person name="Stieglmeier M."/>
            <person name="Klingl A."/>
            <person name="Woyke T."/>
            <person name="Ryan C.M."/>
            <person name="Banfield J.F."/>
        </authorList>
    </citation>
    <scope>NUCLEOTIDE SEQUENCE [LARGE SCALE GENOMIC DNA]</scope>
    <source>
        <strain evidence="4">CG23_combo_of_CG06-09_8_20_14_all_40_13</strain>
    </source>
</reference>
<dbReference type="InterPro" id="IPR027381">
    <property type="entry name" value="LytR/CpsA/Psr_C"/>
</dbReference>
<feature type="region of interest" description="Disordered" evidence="1">
    <location>
        <begin position="128"/>
        <end position="166"/>
    </location>
</feature>
<evidence type="ECO:0000256" key="2">
    <source>
        <dbReference type="SAM" id="Phobius"/>
    </source>
</evidence>
<dbReference type="Pfam" id="PF13399">
    <property type="entry name" value="LytR_C"/>
    <property type="match status" value="1"/>
</dbReference>
<dbReference type="EMBL" id="PCRM01000004">
    <property type="protein sequence ID" value="PIP21945.1"/>
    <property type="molecule type" value="Genomic_DNA"/>
</dbReference>
<dbReference type="Gene3D" id="3.30.70.2390">
    <property type="match status" value="1"/>
</dbReference>
<evidence type="ECO:0000313" key="4">
    <source>
        <dbReference type="EMBL" id="PIP21945.1"/>
    </source>
</evidence>
<proteinExistence type="predicted"/>